<dbReference type="RefSeq" id="WP_106060653.1">
    <property type="nucleotide sequence ID" value="NZ_PVXQ01000035.1"/>
</dbReference>
<dbReference type="InterPro" id="IPR050709">
    <property type="entry name" value="Biotin_Carboxyl_Carrier/Decarb"/>
</dbReference>
<dbReference type="Gene3D" id="2.40.50.100">
    <property type="match status" value="1"/>
</dbReference>
<dbReference type="UniPathway" id="UPA00094"/>
<evidence type="ECO:0000313" key="11">
    <source>
        <dbReference type="Proteomes" id="UP000239471"/>
    </source>
</evidence>
<dbReference type="InterPro" id="IPR011053">
    <property type="entry name" value="Single_hybrid_motif"/>
</dbReference>
<name>A0A2T0BBC8_9CLOT</name>
<keyword evidence="5 8" id="KW-0443">Lipid metabolism</keyword>
<dbReference type="OrthoDB" id="9811735at2"/>
<evidence type="ECO:0000256" key="8">
    <source>
        <dbReference type="RuleBase" id="RU364072"/>
    </source>
</evidence>
<evidence type="ECO:0000259" key="9">
    <source>
        <dbReference type="PROSITE" id="PS50968"/>
    </source>
</evidence>
<comment type="pathway">
    <text evidence="1 8">Lipid metabolism; fatty acid biosynthesis.</text>
</comment>
<dbReference type="PANTHER" id="PTHR45266:SF3">
    <property type="entry name" value="OXALOACETATE DECARBOXYLASE ALPHA CHAIN"/>
    <property type="match status" value="1"/>
</dbReference>
<keyword evidence="4 8" id="KW-0276">Fatty acid metabolism</keyword>
<feature type="domain" description="Lipoyl-binding" evidence="9">
    <location>
        <begin position="86"/>
        <end position="162"/>
    </location>
</feature>
<keyword evidence="3 8" id="KW-0444">Lipid biosynthesis</keyword>
<dbReference type="FunFam" id="2.40.50.100:FF:000003">
    <property type="entry name" value="Acetyl-CoA carboxylase biotin carboxyl carrier protein"/>
    <property type="match status" value="1"/>
</dbReference>
<evidence type="ECO:0000313" key="10">
    <source>
        <dbReference type="EMBL" id="PRR81142.1"/>
    </source>
</evidence>
<accession>A0A2T0BBC8</accession>
<dbReference type="GO" id="GO:0009317">
    <property type="term" value="C:acetyl-CoA carboxylase complex"/>
    <property type="evidence" value="ECO:0007669"/>
    <property type="project" value="InterPro"/>
</dbReference>
<evidence type="ECO:0000256" key="4">
    <source>
        <dbReference type="ARBA" id="ARBA00022832"/>
    </source>
</evidence>
<keyword evidence="11" id="KW-1185">Reference proteome</keyword>
<comment type="caution">
    <text evidence="10">The sequence shown here is derived from an EMBL/GenBank/DDBJ whole genome shotgun (WGS) entry which is preliminary data.</text>
</comment>
<dbReference type="NCBIfam" id="TIGR00531">
    <property type="entry name" value="BCCP"/>
    <property type="match status" value="1"/>
</dbReference>
<evidence type="ECO:0000256" key="1">
    <source>
        <dbReference type="ARBA" id="ARBA00005194"/>
    </source>
</evidence>
<gene>
    <name evidence="10" type="primary">accB</name>
    <name evidence="10" type="ORF">CLVI_27340</name>
</gene>
<keyword evidence="7 8" id="KW-0092">Biotin</keyword>
<organism evidence="10 11">
    <name type="scientific">Clostridium vincentii</name>
    <dbReference type="NCBI Taxonomy" id="52704"/>
    <lineage>
        <taxon>Bacteria</taxon>
        <taxon>Bacillati</taxon>
        <taxon>Bacillota</taxon>
        <taxon>Clostridia</taxon>
        <taxon>Eubacteriales</taxon>
        <taxon>Clostridiaceae</taxon>
        <taxon>Clostridium</taxon>
    </lineage>
</organism>
<evidence type="ECO:0000256" key="2">
    <source>
        <dbReference type="ARBA" id="ARBA00017562"/>
    </source>
</evidence>
<dbReference type="InterPro" id="IPR000089">
    <property type="entry name" value="Biotin_lipoyl"/>
</dbReference>
<dbReference type="Proteomes" id="UP000239471">
    <property type="component" value="Unassembled WGS sequence"/>
</dbReference>
<dbReference type="PROSITE" id="PS50968">
    <property type="entry name" value="BIOTINYL_LIPOYL"/>
    <property type="match status" value="1"/>
</dbReference>
<dbReference type="GO" id="GO:0006633">
    <property type="term" value="P:fatty acid biosynthetic process"/>
    <property type="evidence" value="ECO:0007669"/>
    <property type="project" value="UniProtKB-UniPathway"/>
</dbReference>
<dbReference type="PROSITE" id="PS00188">
    <property type="entry name" value="BIOTIN"/>
    <property type="match status" value="1"/>
</dbReference>
<evidence type="ECO:0000256" key="7">
    <source>
        <dbReference type="ARBA" id="ARBA00023267"/>
    </source>
</evidence>
<evidence type="ECO:0000256" key="5">
    <source>
        <dbReference type="ARBA" id="ARBA00023098"/>
    </source>
</evidence>
<evidence type="ECO:0000256" key="6">
    <source>
        <dbReference type="ARBA" id="ARBA00023160"/>
    </source>
</evidence>
<dbReference type="SUPFAM" id="SSF51230">
    <property type="entry name" value="Single hybrid motif"/>
    <property type="match status" value="1"/>
</dbReference>
<sequence>MDFKEVKELIETINASDIAFFEIVNENCHIKMDKSLNREIASTAISEEKPVVVNTTKTTISEPSANITSERKVEKVIEKEVEDDNLVVINSPMVGTYYGGLSPDSPSFVKDGDNINVGDTLCIIEAMKLMNEIESEVNGIIRKILVKDGDMVEYGQPLFKIKEA</sequence>
<evidence type="ECO:0000256" key="3">
    <source>
        <dbReference type="ARBA" id="ARBA00022516"/>
    </source>
</evidence>
<comment type="function">
    <text evidence="8">This protein is a component of the acetyl coenzyme A carboxylase complex; first, biotin carboxylase catalyzes the carboxylation of the carrier protein and then the transcarboxylase transfers the carboxyl group to form malonyl-CoA.</text>
</comment>
<dbReference type="PANTHER" id="PTHR45266">
    <property type="entry name" value="OXALOACETATE DECARBOXYLASE ALPHA CHAIN"/>
    <property type="match status" value="1"/>
</dbReference>
<dbReference type="EMBL" id="PVXQ01000035">
    <property type="protein sequence ID" value="PRR81142.1"/>
    <property type="molecule type" value="Genomic_DNA"/>
</dbReference>
<dbReference type="AlphaFoldDB" id="A0A2T0BBC8"/>
<dbReference type="PRINTS" id="PR01071">
    <property type="entry name" value="ACOABIOTINCC"/>
</dbReference>
<reference evidence="10 11" key="1">
    <citation type="submission" date="2018-03" db="EMBL/GenBank/DDBJ databases">
        <title>Genome sequence of Clostridium vincentii DSM 10228.</title>
        <authorList>
            <person name="Poehlein A."/>
            <person name="Daniel R."/>
        </authorList>
    </citation>
    <scope>NUCLEOTIDE SEQUENCE [LARGE SCALE GENOMIC DNA]</scope>
    <source>
        <strain evidence="10 11">DSM 10228</strain>
    </source>
</reference>
<dbReference type="InterPro" id="IPR001249">
    <property type="entry name" value="AcCoA_biotinCC"/>
</dbReference>
<keyword evidence="6 8" id="KW-0275">Fatty acid biosynthesis</keyword>
<dbReference type="Pfam" id="PF00364">
    <property type="entry name" value="Biotin_lipoyl"/>
    <property type="match status" value="1"/>
</dbReference>
<protein>
    <recommendedName>
        <fullName evidence="2 8">Biotin carboxyl carrier protein of acetyl-CoA carboxylase</fullName>
    </recommendedName>
</protein>
<proteinExistence type="predicted"/>
<dbReference type="CDD" id="cd06850">
    <property type="entry name" value="biotinyl_domain"/>
    <property type="match status" value="1"/>
</dbReference>
<dbReference type="InterPro" id="IPR001882">
    <property type="entry name" value="Biotin_BS"/>
</dbReference>
<dbReference type="GO" id="GO:0003989">
    <property type="term" value="F:acetyl-CoA carboxylase activity"/>
    <property type="evidence" value="ECO:0007669"/>
    <property type="project" value="InterPro"/>
</dbReference>